<evidence type="ECO:0000313" key="3">
    <source>
        <dbReference type="Proteomes" id="UP000886749"/>
    </source>
</evidence>
<reference evidence="2" key="2">
    <citation type="journal article" date="2021" name="PeerJ">
        <title>Extensive microbial diversity within the chicken gut microbiome revealed by metagenomics and culture.</title>
        <authorList>
            <person name="Gilroy R."/>
            <person name="Ravi A."/>
            <person name="Getino M."/>
            <person name="Pursley I."/>
            <person name="Horton D.L."/>
            <person name="Alikhan N.F."/>
            <person name="Baker D."/>
            <person name="Gharbi K."/>
            <person name="Hall N."/>
            <person name="Watson M."/>
            <person name="Adriaenssens E.M."/>
            <person name="Foster-Nyarko E."/>
            <person name="Jarju S."/>
            <person name="Secka A."/>
            <person name="Antonio M."/>
            <person name="Oren A."/>
            <person name="Chaudhuri R.R."/>
            <person name="La Ragione R."/>
            <person name="Hildebrand F."/>
            <person name="Pallen M.J."/>
        </authorList>
    </citation>
    <scope>NUCLEOTIDE SEQUENCE</scope>
    <source>
        <strain evidence="2">CHK184-25365</strain>
    </source>
</reference>
<sequence length="109" mass="12228">MKVAVIGSRGLTVEDFSPYLPPDTTELVSGGAKGIDQCVARYAQAHQIPLTEFLPDYARYRRGAPLKRNEQIVQYSDLVIAFWDGRSKGTQYTMNYCEKTGTPLQVVRL</sequence>
<gene>
    <name evidence="2" type="ORF">IAB36_01145</name>
</gene>
<dbReference type="EMBL" id="DVGY01000029">
    <property type="protein sequence ID" value="HIR40416.1"/>
    <property type="molecule type" value="Genomic_DNA"/>
</dbReference>
<name>A0A9D1AIJ8_9FIRM</name>
<reference evidence="2" key="1">
    <citation type="submission" date="2020-10" db="EMBL/GenBank/DDBJ databases">
        <authorList>
            <person name="Gilroy R."/>
        </authorList>
    </citation>
    <scope>NUCLEOTIDE SEQUENCE</scope>
    <source>
        <strain evidence="2">CHK184-25365</strain>
    </source>
</reference>
<evidence type="ECO:0000259" key="1">
    <source>
        <dbReference type="Pfam" id="PF10686"/>
    </source>
</evidence>
<dbReference type="AlphaFoldDB" id="A0A9D1AIJ8"/>
<comment type="caution">
    <text evidence="2">The sequence shown here is derived from an EMBL/GenBank/DDBJ whole genome shotgun (WGS) entry which is preliminary data.</text>
</comment>
<organism evidence="2 3">
    <name type="scientific">Candidatus Egerieicola pullicola</name>
    <dbReference type="NCBI Taxonomy" id="2840775"/>
    <lineage>
        <taxon>Bacteria</taxon>
        <taxon>Bacillati</taxon>
        <taxon>Bacillota</taxon>
        <taxon>Clostridia</taxon>
        <taxon>Eubacteriales</taxon>
        <taxon>Oscillospiraceae</taxon>
        <taxon>Oscillospiraceae incertae sedis</taxon>
        <taxon>Candidatus Egerieicola</taxon>
    </lineage>
</organism>
<dbReference type="Pfam" id="PF10686">
    <property type="entry name" value="YAcAr"/>
    <property type="match status" value="1"/>
</dbReference>
<dbReference type="InterPro" id="IPR019627">
    <property type="entry name" value="YAcAr"/>
</dbReference>
<proteinExistence type="predicted"/>
<evidence type="ECO:0000313" key="2">
    <source>
        <dbReference type="EMBL" id="HIR40416.1"/>
    </source>
</evidence>
<feature type="domain" description="YspA cpYpsA-related SLOG" evidence="1">
    <location>
        <begin position="25"/>
        <end position="60"/>
    </location>
</feature>
<dbReference type="Proteomes" id="UP000886749">
    <property type="component" value="Unassembled WGS sequence"/>
</dbReference>
<dbReference type="SUPFAM" id="SSF102405">
    <property type="entry name" value="MCP/YpsA-like"/>
    <property type="match status" value="1"/>
</dbReference>
<protein>
    <submittedName>
        <fullName evidence="2">DUF2493 domain-containing protein</fullName>
    </submittedName>
</protein>
<dbReference type="Gene3D" id="3.40.50.450">
    <property type="match status" value="1"/>
</dbReference>
<accession>A0A9D1AIJ8</accession>